<evidence type="ECO:0000259" key="12">
    <source>
        <dbReference type="SMART" id="SM01016"/>
    </source>
</evidence>
<organism evidence="13 14">
    <name type="scientific">Hamadaea flava</name>
    <dbReference type="NCBI Taxonomy" id="1742688"/>
    <lineage>
        <taxon>Bacteria</taxon>
        <taxon>Bacillati</taxon>
        <taxon>Actinomycetota</taxon>
        <taxon>Actinomycetes</taxon>
        <taxon>Micromonosporales</taxon>
        <taxon>Micromonosporaceae</taxon>
        <taxon>Hamadaea</taxon>
    </lineage>
</organism>
<dbReference type="InterPro" id="IPR008909">
    <property type="entry name" value="DALR_anticod-bd"/>
</dbReference>
<evidence type="ECO:0000256" key="9">
    <source>
        <dbReference type="HAMAP-Rule" id="MF_00123"/>
    </source>
</evidence>
<dbReference type="InterPro" id="IPR009080">
    <property type="entry name" value="tRNAsynth_Ia_anticodon-bd"/>
</dbReference>
<keyword evidence="2 9" id="KW-0963">Cytoplasm</keyword>
<dbReference type="GO" id="GO:0004814">
    <property type="term" value="F:arginine-tRNA ligase activity"/>
    <property type="evidence" value="ECO:0007669"/>
    <property type="project" value="UniProtKB-EC"/>
</dbReference>
<evidence type="ECO:0000256" key="2">
    <source>
        <dbReference type="ARBA" id="ARBA00022490"/>
    </source>
</evidence>
<comment type="subunit">
    <text evidence="9">Monomer.</text>
</comment>
<accession>A0ABV8LL83</accession>
<dbReference type="SUPFAM" id="SSF55190">
    <property type="entry name" value="Arginyl-tRNA synthetase (ArgRS), N-terminal 'additional' domain"/>
    <property type="match status" value="1"/>
</dbReference>
<sequence>MSIEELLAARLRPAFDQVAGGTADPAVRRSQHADYQADGALALARGLGRAPREVAAEVVARADLAGLADLEVVGPGFINITVHTSAVHSLLLKLYADSRHGVPTVAAPQTVLVDYSGPNVAKEMHVGHLRSTVIGDAIVRLLEFQGHHVTRANHLGDWGTPFGMLIEHLVDVGEQEAAHELSVGDLTGFYQAARRKFDGDPDFKRRAQLRVVALQSGDETTRRLWRLLVDESEKYFLSVYSTLDVTLSAADFQGESTYNDELADVVDELSALGLLRESDGALCAFPDGFTGRDGAPMPVIVRKEDGGYNYSATDLAALRRRCRAYERAVYVVGTPQKQHFAMVFAVGVAAGWVQPGQVEHIAFGSILGPDGKMLKTRAGDSVKLSALLDEAVSRAAALAPTPDVAHSVGIGAVKYADLSSDRVKDYVFAWDRALSLTGDSGAYLQYAYARIQSLLAKGGAVEPAFSLDVPSERALALQLLGFPSAVTAAATALQPHRLAGYLHGLATAYSAFYEECPVLRAPTAEIRAGRLGLADLTGRVLTLGLSLLGIRTPTPL</sequence>
<reference evidence="14" key="1">
    <citation type="journal article" date="2019" name="Int. J. Syst. Evol. Microbiol.">
        <title>The Global Catalogue of Microorganisms (GCM) 10K type strain sequencing project: providing services to taxonomists for standard genome sequencing and annotation.</title>
        <authorList>
            <consortium name="The Broad Institute Genomics Platform"/>
            <consortium name="The Broad Institute Genome Sequencing Center for Infectious Disease"/>
            <person name="Wu L."/>
            <person name="Ma J."/>
        </authorList>
    </citation>
    <scope>NUCLEOTIDE SEQUENCE [LARGE SCALE GENOMIC DNA]</scope>
    <source>
        <strain evidence="14">CGMCC 4.7289</strain>
    </source>
</reference>
<comment type="caution">
    <text evidence="13">The sequence shown here is derived from an EMBL/GenBank/DDBJ whole genome shotgun (WGS) entry which is preliminary data.</text>
</comment>
<dbReference type="PANTHER" id="PTHR11956:SF5">
    <property type="entry name" value="ARGININE--TRNA LIGASE, CYTOPLASMIC"/>
    <property type="match status" value="1"/>
</dbReference>
<comment type="similarity">
    <text evidence="1 9 10">Belongs to the class-I aminoacyl-tRNA synthetase family.</text>
</comment>
<evidence type="ECO:0000313" key="14">
    <source>
        <dbReference type="Proteomes" id="UP001595816"/>
    </source>
</evidence>
<gene>
    <name evidence="9 13" type="primary">argS</name>
    <name evidence="13" type="ORF">ACFOZ4_12135</name>
</gene>
<dbReference type="InterPro" id="IPR014729">
    <property type="entry name" value="Rossmann-like_a/b/a_fold"/>
</dbReference>
<dbReference type="Proteomes" id="UP001595816">
    <property type="component" value="Unassembled WGS sequence"/>
</dbReference>
<dbReference type="PANTHER" id="PTHR11956">
    <property type="entry name" value="ARGINYL-TRNA SYNTHETASE"/>
    <property type="match status" value="1"/>
</dbReference>
<dbReference type="Gene3D" id="3.30.1360.70">
    <property type="entry name" value="Arginyl tRNA synthetase N-terminal domain"/>
    <property type="match status" value="1"/>
</dbReference>
<evidence type="ECO:0000256" key="1">
    <source>
        <dbReference type="ARBA" id="ARBA00005594"/>
    </source>
</evidence>
<dbReference type="Pfam" id="PF00750">
    <property type="entry name" value="tRNA-synt_1d"/>
    <property type="match status" value="1"/>
</dbReference>
<evidence type="ECO:0000256" key="3">
    <source>
        <dbReference type="ARBA" id="ARBA00022598"/>
    </source>
</evidence>
<dbReference type="SUPFAM" id="SSF52374">
    <property type="entry name" value="Nucleotidylyl transferase"/>
    <property type="match status" value="1"/>
</dbReference>
<evidence type="ECO:0000256" key="8">
    <source>
        <dbReference type="ARBA" id="ARBA00049339"/>
    </source>
</evidence>
<keyword evidence="14" id="KW-1185">Reference proteome</keyword>
<keyword evidence="6 9" id="KW-0648">Protein biosynthesis</keyword>
<dbReference type="NCBIfam" id="TIGR00456">
    <property type="entry name" value="argS"/>
    <property type="match status" value="1"/>
</dbReference>
<dbReference type="HAMAP" id="MF_00123">
    <property type="entry name" value="Arg_tRNA_synth"/>
    <property type="match status" value="1"/>
</dbReference>
<dbReference type="SMART" id="SM01016">
    <property type="entry name" value="Arg_tRNA_synt_N"/>
    <property type="match status" value="1"/>
</dbReference>
<evidence type="ECO:0000256" key="4">
    <source>
        <dbReference type="ARBA" id="ARBA00022741"/>
    </source>
</evidence>
<evidence type="ECO:0000256" key="10">
    <source>
        <dbReference type="RuleBase" id="RU363038"/>
    </source>
</evidence>
<evidence type="ECO:0000313" key="13">
    <source>
        <dbReference type="EMBL" id="MFC4131353.1"/>
    </source>
</evidence>
<dbReference type="Pfam" id="PF03485">
    <property type="entry name" value="Arg_tRNA_synt_N"/>
    <property type="match status" value="1"/>
</dbReference>
<comment type="catalytic activity">
    <reaction evidence="8 9">
        <text>tRNA(Arg) + L-arginine + ATP = L-arginyl-tRNA(Arg) + AMP + diphosphate</text>
        <dbReference type="Rhea" id="RHEA:20301"/>
        <dbReference type="Rhea" id="RHEA-COMP:9658"/>
        <dbReference type="Rhea" id="RHEA-COMP:9673"/>
        <dbReference type="ChEBI" id="CHEBI:30616"/>
        <dbReference type="ChEBI" id="CHEBI:32682"/>
        <dbReference type="ChEBI" id="CHEBI:33019"/>
        <dbReference type="ChEBI" id="CHEBI:78442"/>
        <dbReference type="ChEBI" id="CHEBI:78513"/>
        <dbReference type="ChEBI" id="CHEBI:456215"/>
        <dbReference type="EC" id="6.1.1.19"/>
    </reaction>
</comment>
<keyword evidence="7 9" id="KW-0030">Aminoacyl-tRNA synthetase</keyword>
<keyword evidence="5 9" id="KW-0067">ATP-binding</keyword>
<evidence type="ECO:0000256" key="6">
    <source>
        <dbReference type="ARBA" id="ARBA00022917"/>
    </source>
</evidence>
<dbReference type="RefSeq" id="WP_253754811.1">
    <property type="nucleotide sequence ID" value="NZ_JAMZDZ010000001.1"/>
</dbReference>
<feature type="short sequence motif" description="'HIGH' region" evidence="9">
    <location>
        <begin position="118"/>
        <end position="128"/>
    </location>
</feature>
<evidence type="ECO:0000259" key="11">
    <source>
        <dbReference type="SMART" id="SM00836"/>
    </source>
</evidence>
<dbReference type="SMART" id="SM00836">
    <property type="entry name" value="DALR_1"/>
    <property type="match status" value="1"/>
</dbReference>
<keyword evidence="3 9" id="KW-0436">Ligase</keyword>
<dbReference type="Gene3D" id="1.10.730.10">
    <property type="entry name" value="Isoleucyl-tRNA Synthetase, Domain 1"/>
    <property type="match status" value="1"/>
</dbReference>
<protein>
    <recommendedName>
        <fullName evidence="9">Arginine--tRNA ligase</fullName>
        <ecNumber evidence="9">6.1.1.19</ecNumber>
    </recommendedName>
    <alternativeName>
        <fullName evidence="9">Arginyl-tRNA synthetase</fullName>
        <shortName evidence="9">ArgRS</shortName>
    </alternativeName>
</protein>
<proteinExistence type="inferred from homology"/>
<dbReference type="InterPro" id="IPR035684">
    <property type="entry name" value="ArgRS_core"/>
</dbReference>
<feature type="domain" description="Arginyl tRNA synthetase N-terminal" evidence="12">
    <location>
        <begin position="1"/>
        <end position="82"/>
    </location>
</feature>
<keyword evidence="4 9" id="KW-0547">Nucleotide-binding</keyword>
<dbReference type="EMBL" id="JBHSAY010000006">
    <property type="protein sequence ID" value="MFC4131353.1"/>
    <property type="molecule type" value="Genomic_DNA"/>
</dbReference>
<dbReference type="CDD" id="cd07956">
    <property type="entry name" value="Anticodon_Ia_Arg"/>
    <property type="match status" value="1"/>
</dbReference>
<dbReference type="PRINTS" id="PR01038">
    <property type="entry name" value="TRNASYNTHARG"/>
</dbReference>
<dbReference type="PROSITE" id="PS00178">
    <property type="entry name" value="AA_TRNA_LIGASE_I"/>
    <property type="match status" value="1"/>
</dbReference>
<dbReference type="InterPro" id="IPR036695">
    <property type="entry name" value="Arg-tRNA-synth_N_sf"/>
</dbReference>
<dbReference type="Pfam" id="PF05746">
    <property type="entry name" value="DALR_1"/>
    <property type="match status" value="1"/>
</dbReference>
<dbReference type="InterPro" id="IPR001412">
    <property type="entry name" value="aa-tRNA-synth_I_CS"/>
</dbReference>
<dbReference type="SUPFAM" id="SSF47323">
    <property type="entry name" value="Anticodon-binding domain of a subclass of class I aminoacyl-tRNA synthetases"/>
    <property type="match status" value="1"/>
</dbReference>
<dbReference type="EC" id="6.1.1.19" evidence="9"/>
<comment type="subcellular location">
    <subcellularLocation>
        <location evidence="9">Cytoplasm</location>
    </subcellularLocation>
</comment>
<name>A0ABV8LL83_9ACTN</name>
<dbReference type="InterPro" id="IPR005148">
    <property type="entry name" value="Arg-tRNA-synth_N"/>
</dbReference>
<dbReference type="Gene3D" id="3.40.50.620">
    <property type="entry name" value="HUPs"/>
    <property type="match status" value="1"/>
</dbReference>
<evidence type="ECO:0000256" key="5">
    <source>
        <dbReference type="ARBA" id="ARBA00022840"/>
    </source>
</evidence>
<dbReference type="InterPro" id="IPR001278">
    <property type="entry name" value="Arg-tRNA-ligase"/>
</dbReference>
<feature type="domain" description="DALR anticodon binding" evidence="11">
    <location>
        <begin position="444"/>
        <end position="556"/>
    </location>
</feature>
<dbReference type="CDD" id="cd00671">
    <property type="entry name" value="ArgRS_core"/>
    <property type="match status" value="1"/>
</dbReference>
<evidence type="ECO:0000256" key="7">
    <source>
        <dbReference type="ARBA" id="ARBA00023146"/>
    </source>
</evidence>